<evidence type="ECO:0000256" key="8">
    <source>
        <dbReference type="SAM" id="Phobius"/>
    </source>
</evidence>
<evidence type="ECO:0000259" key="11">
    <source>
        <dbReference type="Pfam" id="PF13967"/>
    </source>
</evidence>
<dbReference type="Pfam" id="PF13967">
    <property type="entry name" value="RSN1_TM"/>
    <property type="match status" value="1"/>
</dbReference>
<comment type="subcellular location">
    <subcellularLocation>
        <location evidence="1">Membrane</location>
        <topology evidence="1">Multi-pass membrane protein</topology>
    </subcellularLocation>
</comment>
<dbReference type="InterPro" id="IPR003864">
    <property type="entry name" value="CSC1/OSCA1-like_7TM"/>
</dbReference>
<proteinExistence type="inferred from homology"/>
<reference evidence="13" key="3">
    <citation type="submission" date="2016-07" db="EMBL/GenBank/DDBJ databases">
        <title>Evolution of pathogenesis and genome organization in the Tremellales.</title>
        <authorList>
            <person name="Cuomo C."/>
            <person name="Litvintseva A."/>
            <person name="Heitman J."/>
            <person name="Chen Y."/>
            <person name="Sun S."/>
            <person name="Springer D."/>
            <person name="Dromer F."/>
            <person name="Young S."/>
            <person name="Zeng Q."/>
            <person name="Chapman S."/>
            <person name="Gujja S."/>
            <person name="Saif S."/>
            <person name="Birren B."/>
        </authorList>
    </citation>
    <scope>NUCLEOTIDE SEQUENCE</scope>
    <source>
        <strain evidence="13">CBS 10737</strain>
    </source>
</reference>
<evidence type="ECO:0000256" key="2">
    <source>
        <dbReference type="ARBA" id="ARBA00007779"/>
    </source>
</evidence>
<feature type="transmembrane region" description="Helical" evidence="8">
    <location>
        <begin position="649"/>
        <end position="668"/>
    </location>
</feature>
<dbReference type="Pfam" id="PF12621">
    <property type="entry name" value="PHM7_ext"/>
    <property type="match status" value="1"/>
</dbReference>
<dbReference type="KEGG" id="kpin:30170873"/>
<dbReference type="AlphaFoldDB" id="A0A1B9I8A5"/>
<feature type="domain" description="CSC1/OSCA1-like 7TM region" evidence="9">
    <location>
        <begin position="433"/>
        <end position="708"/>
    </location>
</feature>
<keyword evidence="3" id="KW-0813">Transport</keyword>
<feature type="transmembrane region" description="Helical" evidence="8">
    <location>
        <begin position="529"/>
        <end position="550"/>
    </location>
</feature>
<feature type="transmembrane region" description="Helical" evidence="8">
    <location>
        <begin position="623"/>
        <end position="643"/>
    </location>
</feature>
<dbReference type="InterPro" id="IPR032880">
    <property type="entry name" value="CSC1/OSCA1-like_N"/>
</dbReference>
<dbReference type="STRING" id="1296096.A0A1B9I8A5"/>
<keyword evidence="4 8" id="KW-0812">Transmembrane</keyword>
<feature type="transmembrane region" description="Helical" evidence="8">
    <location>
        <begin position="435"/>
        <end position="458"/>
    </location>
</feature>
<dbReference type="GO" id="GO:0005886">
    <property type="term" value="C:plasma membrane"/>
    <property type="evidence" value="ECO:0007669"/>
    <property type="project" value="TreeGrafter"/>
</dbReference>
<feature type="compositionally biased region" description="Polar residues" evidence="7">
    <location>
        <begin position="243"/>
        <end position="255"/>
    </location>
</feature>
<feature type="transmembrane region" description="Helical" evidence="8">
    <location>
        <begin position="689"/>
        <end position="709"/>
    </location>
</feature>
<feature type="transmembrane region" description="Helical" evidence="8">
    <location>
        <begin position="721"/>
        <end position="743"/>
    </location>
</feature>
<evidence type="ECO:0000256" key="4">
    <source>
        <dbReference type="ARBA" id="ARBA00022692"/>
    </source>
</evidence>
<evidence type="ECO:0000256" key="1">
    <source>
        <dbReference type="ARBA" id="ARBA00004141"/>
    </source>
</evidence>
<feature type="transmembrane region" description="Helical" evidence="8">
    <location>
        <begin position="16"/>
        <end position="37"/>
    </location>
</feature>
<reference evidence="14" key="4">
    <citation type="submission" date="2024-02" db="EMBL/GenBank/DDBJ databases">
        <title>Comparative genomics of Cryptococcus and Kwoniella reveals pathogenesis evolution and contrasting modes of karyotype evolution via chromosome fusion or intercentromeric recombination.</title>
        <authorList>
            <person name="Coelho M.A."/>
            <person name="David-Palma M."/>
            <person name="Shea T."/>
            <person name="Bowers K."/>
            <person name="McGinley-Smith S."/>
            <person name="Mohammad A.W."/>
            <person name="Gnirke A."/>
            <person name="Yurkov A.M."/>
            <person name="Nowrousian M."/>
            <person name="Sun S."/>
            <person name="Cuomo C.A."/>
            <person name="Heitman J."/>
        </authorList>
    </citation>
    <scope>NUCLEOTIDE SEQUENCE</scope>
    <source>
        <strain evidence="14">CBS 10737</strain>
    </source>
</reference>
<dbReference type="PANTHER" id="PTHR13018">
    <property type="entry name" value="PROBABLE MEMBRANE PROTEIN DUF221-RELATED"/>
    <property type="match status" value="1"/>
</dbReference>
<reference evidence="14" key="2">
    <citation type="submission" date="2013-07" db="EMBL/GenBank/DDBJ databases">
        <authorList>
            <consortium name="The Broad Institute Genome Sequencing Platform"/>
            <person name="Cuomo C."/>
            <person name="Litvintseva A."/>
            <person name="Chen Y."/>
            <person name="Heitman J."/>
            <person name="Sun S."/>
            <person name="Springer D."/>
            <person name="Dromer F."/>
            <person name="Young S.K."/>
            <person name="Zeng Q."/>
            <person name="Gargeya S."/>
            <person name="Fitzgerald M."/>
            <person name="Abouelleil A."/>
            <person name="Alvarado L."/>
            <person name="Berlin A.M."/>
            <person name="Chapman S.B."/>
            <person name="Dewar J."/>
            <person name="Goldberg J."/>
            <person name="Griggs A."/>
            <person name="Gujja S."/>
            <person name="Hansen M."/>
            <person name="Howarth C."/>
            <person name="Imamovic A."/>
            <person name="Larimer J."/>
            <person name="McCowan C."/>
            <person name="Murphy C."/>
            <person name="Pearson M."/>
            <person name="Priest M."/>
            <person name="Roberts A."/>
            <person name="Saif S."/>
            <person name="Shea T."/>
            <person name="Sykes S."/>
            <person name="Wortman J."/>
            <person name="Nusbaum C."/>
            <person name="Birren B."/>
        </authorList>
    </citation>
    <scope>NUCLEOTIDE SEQUENCE</scope>
    <source>
        <strain evidence="14">CBS 10737</strain>
    </source>
</reference>
<comment type="similarity">
    <text evidence="2">Belongs to the CSC1 (TC 1.A.17) family.</text>
</comment>
<evidence type="ECO:0000256" key="5">
    <source>
        <dbReference type="ARBA" id="ARBA00022989"/>
    </source>
</evidence>
<dbReference type="EMBL" id="KV700115">
    <property type="protein sequence ID" value="OCF51788.1"/>
    <property type="molecule type" value="Genomic_DNA"/>
</dbReference>
<dbReference type="Pfam" id="PF14703">
    <property type="entry name" value="PHM7_cyt"/>
    <property type="match status" value="1"/>
</dbReference>
<dbReference type="GeneID" id="30170873"/>
<feature type="region of interest" description="Disordered" evidence="7">
    <location>
        <begin position="767"/>
        <end position="789"/>
    </location>
</feature>
<dbReference type="InterPro" id="IPR027815">
    <property type="entry name" value="CSC1/OSCA1-like_cyt"/>
</dbReference>
<organism evidence="13">
    <name type="scientific">Kwoniella pini CBS 10737</name>
    <dbReference type="NCBI Taxonomy" id="1296096"/>
    <lineage>
        <taxon>Eukaryota</taxon>
        <taxon>Fungi</taxon>
        <taxon>Dikarya</taxon>
        <taxon>Basidiomycota</taxon>
        <taxon>Agaricomycotina</taxon>
        <taxon>Tremellomycetes</taxon>
        <taxon>Tremellales</taxon>
        <taxon>Cryptococcaceae</taxon>
        <taxon>Kwoniella</taxon>
    </lineage>
</organism>
<keyword evidence="15" id="KW-1185">Reference proteome</keyword>
<feature type="domain" description="10TM putative phosphate transporter extracellular tail" evidence="10">
    <location>
        <begin position="779"/>
        <end position="860"/>
    </location>
</feature>
<evidence type="ECO:0000259" key="9">
    <source>
        <dbReference type="Pfam" id="PF02714"/>
    </source>
</evidence>
<feature type="transmembrane region" description="Helical" evidence="8">
    <location>
        <begin position="488"/>
        <end position="509"/>
    </location>
</feature>
<feature type="region of interest" description="Disordered" evidence="7">
    <location>
        <begin position="222"/>
        <end position="256"/>
    </location>
</feature>
<gene>
    <name evidence="13" type="ORF">I206_02504</name>
    <name evidence="14" type="ORF">I206_104965</name>
</gene>
<evidence type="ECO:0000313" key="14">
    <source>
        <dbReference type="EMBL" id="WWC71012.1"/>
    </source>
</evidence>
<sequence>MSATGKDTTTASTSSFVTALVTAGITVGVLTSVWLLLHKRAKLQRVFQPRSEFAPDGKKPPILPSGIFAFWKTVLITTPDSDVLVSNGPDAYFFLRFIKVFGLKMLLPYFLLTFIICIPAAAVKPNNKMDGLNLLSFGNVPANHQNRHIAHFFCALILMSWTCYLIWNEYNHFVQVRQAWLTSPQHLALARTRTVAVTNVPDSVNSESGMKEIASIVARIDSTTPGSSVPSASAGKHEGGRISTATEGTAVNPSNDAEGGIRQVWLTRKCKDIEKVWQERDKECARLEGGASKLIKLANKNQAKGKTPEAKGQYDAERSSGDIVSRYVLDKKRPTWKQGLLGLIGQKQDLESSPLYIAERNAKLSDVRKTIDDLPQGNTVFIRFASQHEAHSFARLVAETDKSNKLMKGGVEVVPEDVEWSNISMNPYQRKVRTAISWALTIGLIIIWAIPVAFVGIVSNIDALCANTSWLAWICSNGPVVKGIIKGVLPPVLLSVLFMLLPIVLRLLVKLQGEVRKTDIELGLFSRFWLFQVIHGFLIVTVASGLISALSNISGMVDQLPTLLAEKLPTASIFFLTFILTATFSSAAKSYSRAVPWVMYLLQGVLAGNTPRKVYLKKFKMDSFTWATVFPPTCLLICITIVYTVIQPVMTLLALVAFCLLYAAYKYLLHWCADQPDYSETGGMFYIKALRTVFVSLYIEGICLAGLFFLSTDQDGNRAKSGLGCGAVMIVIIIAIALFQTYIDWVRFKKPFLYYVHSTTSHSRSIGIDPKTGVSQTTPEEEFSNENAGPQYGNTSGFHYRAFDHPALWKKQPIIWLANDDLGVGNHLTEKINAKNVEASTEFTSMDAKQKIQVERSPPDEAWWGGMTK</sequence>
<keyword evidence="6 8" id="KW-0472">Membrane</keyword>
<name>A0A1B9I8A5_9TREE</name>
<dbReference type="RefSeq" id="XP_019013007.1">
    <property type="nucleotide sequence ID" value="XM_019154267.1"/>
</dbReference>
<dbReference type="OrthoDB" id="1076608at2759"/>
<dbReference type="InterPro" id="IPR045122">
    <property type="entry name" value="Csc1-like"/>
</dbReference>
<evidence type="ECO:0008006" key="16">
    <source>
        <dbReference type="Google" id="ProtNLM"/>
    </source>
</evidence>
<evidence type="ECO:0000313" key="13">
    <source>
        <dbReference type="EMBL" id="OCF51788.1"/>
    </source>
</evidence>
<feature type="compositionally biased region" description="Polar residues" evidence="7">
    <location>
        <begin position="222"/>
        <end position="231"/>
    </location>
</feature>
<feature type="transmembrane region" description="Helical" evidence="8">
    <location>
        <begin position="106"/>
        <end position="123"/>
    </location>
</feature>
<evidence type="ECO:0000259" key="10">
    <source>
        <dbReference type="Pfam" id="PF12621"/>
    </source>
</evidence>
<evidence type="ECO:0000313" key="15">
    <source>
        <dbReference type="Proteomes" id="UP000094020"/>
    </source>
</evidence>
<feature type="transmembrane region" description="Helical" evidence="8">
    <location>
        <begin position="570"/>
        <end position="588"/>
    </location>
</feature>
<evidence type="ECO:0000256" key="7">
    <source>
        <dbReference type="SAM" id="MobiDB-lite"/>
    </source>
</evidence>
<feature type="domain" description="CSC1/OSCA1-like N-terminal transmembrane" evidence="11">
    <location>
        <begin position="15"/>
        <end position="169"/>
    </location>
</feature>
<evidence type="ECO:0000259" key="12">
    <source>
        <dbReference type="Pfam" id="PF14703"/>
    </source>
</evidence>
<feature type="transmembrane region" description="Helical" evidence="8">
    <location>
        <begin position="149"/>
        <end position="167"/>
    </location>
</feature>
<evidence type="ECO:0000256" key="6">
    <source>
        <dbReference type="ARBA" id="ARBA00023136"/>
    </source>
</evidence>
<dbReference type="Proteomes" id="UP000094020">
    <property type="component" value="Chromosome 6"/>
</dbReference>
<dbReference type="EMBL" id="CP144524">
    <property type="protein sequence ID" value="WWC71012.1"/>
    <property type="molecule type" value="Genomic_DNA"/>
</dbReference>
<protein>
    <recommendedName>
        <fullName evidence="16">DUF221-domain-containing protein</fullName>
    </recommendedName>
</protein>
<keyword evidence="5 8" id="KW-1133">Transmembrane helix</keyword>
<dbReference type="Pfam" id="PF02714">
    <property type="entry name" value="RSN1_7TM"/>
    <property type="match status" value="1"/>
</dbReference>
<feature type="domain" description="CSC1/OSCA1-like cytosolic" evidence="12">
    <location>
        <begin position="259"/>
        <end position="422"/>
    </location>
</feature>
<accession>A0A1B9I8A5</accession>
<reference evidence="13" key="1">
    <citation type="submission" date="2013-07" db="EMBL/GenBank/DDBJ databases">
        <title>The Genome Sequence of Cryptococcus pinus CBS10737.</title>
        <authorList>
            <consortium name="The Broad Institute Genome Sequencing Platform"/>
            <person name="Cuomo C."/>
            <person name="Litvintseva A."/>
            <person name="Chen Y."/>
            <person name="Heitman J."/>
            <person name="Sun S."/>
            <person name="Springer D."/>
            <person name="Dromer F."/>
            <person name="Young S.K."/>
            <person name="Zeng Q."/>
            <person name="Gargeya S."/>
            <person name="Fitzgerald M."/>
            <person name="Abouelleil A."/>
            <person name="Alvarado L."/>
            <person name="Berlin A.M."/>
            <person name="Chapman S.B."/>
            <person name="Dewar J."/>
            <person name="Goldberg J."/>
            <person name="Griggs A."/>
            <person name="Gujja S."/>
            <person name="Hansen M."/>
            <person name="Howarth C."/>
            <person name="Imamovic A."/>
            <person name="Larimer J."/>
            <person name="McCowan C."/>
            <person name="Murphy C."/>
            <person name="Pearson M."/>
            <person name="Priest M."/>
            <person name="Roberts A."/>
            <person name="Saif S."/>
            <person name="Shea T."/>
            <person name="Sykes S."/>
            <person name="Wortman J."/>
            <person name="Nusbaum C."/>
            <person name="Birren B."/>
        </authorList>
    </citation>
    <scope>NUCLEOTIDE SEQUENCE [LARGE SCALE GENOMIC DNA]</scope>
    <source>
        <strain evidence="13">CBS 10737</strain>
    </source>
</reference>
<dbReference type="GO" id="GO:0005227">
    <property type="term" value="F:calcium-activated cation channel activity"/>
    <property type="evidence" value="ECO:0007669"/>
    <property type="project" value="InterPro"/>
</dbReference>
<evidence type="ECO:0000256" key="3">
    <source>
        <dbReference type="ARBA" id="ARBA00022448"/>
    </source>
</evidence>
<dbReference type="PANTHER" id="PTHR13018:SF143">
    <property type="entry name" value="CSC1_OSCA1-LIKE 7TM REGION DOMAIN-CONTAINING PROTEIN"/>
    <property type="match status" value="1"/>
</dbReference>
<dbReference type="InterPro" id="IPR022257">
    <property type="entry name" value="PHM7_ext"/>
</dbReference>